<dbReference type="RefSeq" id="WP_023052282.1">
    <property type="nucleotide sequence ID" value="NZ_CP173065.2"/>
</dbReference>
<evidence type="ECO:0008006" key="3">
    <source>
        <dbReference type="Google" id="ProtNLM"/>
    </source>
</evidence>
<sequence>MNTTAANILKVLSQTEMSIEDMQLYFNVEKSSIIKTISQLNEFLISINLPIISKDDNFYFLKLNSEELKVLFENFTILTTDEKIDYLFIKFISNGFLNLEREKEILDISRSTILRCFQVVKDEFLKNGTTYEYCHGKGLILKNLSKNDKNLFYKKLMKFFIEEDILVPVRKNLLDSIKLFDTKKRLSQLYPILKNSDISINYFLLSFICSLEVCIHIFGGFNFIDDSNLELDKFKELQKNINIFGSDFDEEFKNQLCHFLTSLSCEKGILEASIIDICRNLTNSIKNKFRVKISNKDLEKMLFNKLYLSFFKYNNKIVKIINVSFSKPHKIILNKLDEILNEFSYTLYLVDKFMIVYVIRRILIDENFSNIKSVLLLFNEVVAVDQIVFKKSLKKYHPNITFDVEATFFHKKDIIQNHKNYDIIISDSNIVPNVKVVEYYNTINIHSILENHALTSGLNKLNTI</sequence>
<organism evidence="1 2">
    <name type="scientific">Cetobacterium somerae ATCC BAA-474</name>
    <dbReference type="NCBI Taxonomy" id="1319815"/>
    <lineage>
        <taxon>Bacteria</taxon>
        <taxon>Fusobacteriati</taxon>
        <taxon>Fusobacteriota</taxon>
        <taxon>Fusobacteriia</taxon>
        <taxon>Fusobacteriales</taxon>
        <taxon>Fusobacteriaceae</taxon>
        <taxon>Cetobacterium</taxon>
    </lineage>
</organism>
<name>U7V3N0_9FUSO</name>
<proteinExistence type="predicted"/>
<accession>U7V3N0</accession>
<evidence type="ECO:0000313" key="1">
    <source>
        <dbReference type="EMBL" id="ERT65759.1"/>
    </source>
</evidence>
<keyword evidence="2" id="KW-1185">Reference proteome</keyword>
<evidence type="ECO:0000313" key="2">
    <source>
        <dbReference type="Proteomes" id="UP000017081"/>
    </source>
</evidence>
<dbReference type="HOGENOM" id="CLU_047097_0_0_0"/>
<comment type="caution">
    <text evidence="1">The sequence shown here is derived from an EMBL/GenBank/DDBJ whole genome shotgun (WGS) entry which is preliminary data.</text>
</comment>
<protein>
    <recommendedName>
        <fullName evidence="3">Mga helix-turn-helix domain-containing protein</fullName>
    </recommendedName>
</protein>
<dbReference type="Proteomes" id="UP000017081">
    <property type="component" value="Unassembled WGS sequence"/>
</dbReference>
<dbReference type="EMBL" id="AXZF01000161">
    <property type="protein sequence ID" value="ERT65759.1"/>
    <property type="molecule type" value="Genomic_DNA"/>
</dbReference>
<dbReference type="STRING" id="1319815.HMPREF0202_02754"/>
<reference evidence="1 2" key="1">
    <citation type="submission" date="2013-08" db="EMBL/GenBank/DDBJ databases">
        <authorList>
            <person name="Weinstock G."/>
            <person name="Sodergren E."/>
            <person name="Wylie T."/>
            <person name="Fulton L."/>
            <person name="Fulton R."/>
            <person name="Fronick C."/>
            <person name="O'Laughlin M."/>
            <person name="Godfrey J."/>
            <person name="Miner T."/>
            <person name="Herter B."/>
            <person name="Appelbaum E."/>
            <person name="Cordes M."/>
            <person name="Lek S."/>
            <person name="Wollam A."/>
            <person name="Pepin K.H."/>
            <person name="Palsikar V.B."/>
            <person name="Mitreva M."/>
            <person name="Wilson R.K."/>
        </authorList>
    </citation>
    <scope>NUCLEOTIDE SEQUENCE [LARGE SCALE GENOMIC DNA]</scope>
    <source>
        <strain evidence="1 2">ATCC BAA-474</strain>
    </source>
</reference>
<gene>
    <name evidence="1" type="ORF">HMPREF0202_02754</name>
</gene>
<dbReference type="AlphaFoldDB" id="U7V3N0"/>